<proteinExistence type="predicted"/>
<evidence type="ECO:0000313" key="2">
    <source>
        <dbReference type="Proteomes" id="UP000789860"/>
    </source>
</evidence>
<evidence type="ECO:0000313" key="1">
    <source>
        <dbReference type="EMBL" id="CAG8577755.1"/>
    </source>
</evidence>
<dbReference type="EMBL" id="CAJVPM010011001">
    <property type="protein sequence ID" value="CAG8577755.1"/>
    <property type="molecule type" value="Genomic_DNA"/>
</dbReference>
<organism evidence="1 2">
    <name type="scientific">Scutellospora calospora</name>
    <dbReference type="NCBI Taxonomy" id="85575"/>
    <lineage>
        <taxon>Eukaryota</taxon>
        <taxon>Fungi</taxon>
        <taxon>Fungi incertae sedis</taxon>
        <taxon>Mucoromycota</taxon>
        <taxon>Glomeromycotina</taxon>
        <taxon>Glomeromycetes</taxon>
        <taxon>Diversisporales</taxon>
        <taxon>Gigasporaceae</taxon>
        <taxon>Scutellospora</taxon>
    </lineage>
</organism>
<dbReference type="Proteomes" id="UP000789860">
    <property type="component" value="Unassembled WGS sequence"/>
</dbReference>
<protein>
    <submittedName>
        <fullName evidence="1">9026_t:CDS:1</fullName>
    </submittedName>
</protein>
<accession>A0ACA9M913</accession>
<gene>
    <name evidence="1" type="ORF">SCALOS_LOCUS6084</name>
</gene>
<comment type="caution">
    <text evidence="1">The sequence shown here is derived from an EMBL/GenBank/DDBJ whole genome shotgun (WGS) entry which is preliminary data.</text>
</comment>
<sequence>KKNPHSDEKVDLLLLYKEITVSIQISLRMLLKNLKIQEGKISKEEKLLKPFSHASYYLNQFLGRNVFSIDGMLKMLCLYKAVYNTIKKYFSFDQANDKALDEKKNKKVLQEMIDTKVISQDTILVYKQISNNQELVYYQQEKDEGYNLEINREIKNKNIEEEEDAVVINNSLNMKINYHNYHLVHDRNQYLQTNINNNYDHKYDAVYLSEQSYNDDIPISY</sequence>
<name>A0ACA9M913_9GLOM</name>
<feature type="non-terminal residue" evidence="1">
    <location>
        <position position="1"/>
    </location>
</feature>
<reference evidence="1" key="1">
    <citation type="submission" date="2021-06" db="EMBL/GenBank/DDBJ databases">
        <authorList>
            <person name="Kallberg Y."/>
            <person name="Tangrot J."/>
            <person name="Rosling A."/>
        </authorList>
    </citation>
    <scope>NUCLEOTIDE SEQUENCE</scope>
    <source>
        <strain evidence="1">AU212A</strain>
    </source>
</reference>
<keyword evidence="2" id="KW-1185">Reference proteome</keyword>